<protein>
    <submittedName>
        <fullName evidence="2">Uncharacterized protein</fullName>
    </submittedName>
</protein>
<dbReference type="RefSeq" id="XP_020061348.1">
    <property type="nucleotide sequence ID" value="XM_020204242.1"/>
</dbReference>
<gene>
    <name evidence="2" type="ORF">ASPACDRAFT_74538</name>
</gene>
<name>A0A1L9X9K8_ASPA1</name>
<dbReference type="Proteomes" id="UP000184546">
    <property type="component" value="Unassembled WGS sequence"/>
</dbReference>
<dbReference type="OMA" id="EGEWALY"/>
<dbReference type="GeneID" id="30978056"/>
<keyword evidence="3" id="KW-1185">Reference proteome</keyword>
<accession>A0A1L9X9K8</accession>
<dbReference type="EMBL" id="KV878970">
    <property type="protein sequence ID" value="OJK05009.1"/>
    <property type="molecule type" value="Genomic_DNA"/>
</dbReference>
<sequence>MVIGLLILSAIPTVAGVSLASNEQRKANERKNDERRMAKFHIDVSAPPHNIEDPEVHGKRVVLRDFKVFLDDPDPTKRDPPAHTAEAFYIEYPEFDHMKHLKRGLGVATTISDNPPMLGWIYADKDTHELKYGNRTQSCEHVIGPWDWVDDETTLTLEGSRQFVAVKEDDGSWGLYFDRDGDELEGVLEEQGKLDNEYLLLRLKRNLIEQPDDKNKNNNT</sequence>
<proteinExistence type="predicted"/>
<dbReference type="OrthoDB" id="3928002at2759"/>
<dbReference type="VEuPathDB" id="FungiDB:ASPACDRAFT_74538"/>
<evidence type="ECO:0000256" key="1">
    <source>
        <dbReference type="SAM" id="SignalP"/>
    </source>
</evidence>
<feature type="chain" id="PRO_5009888098" evidence="1">
    <location>
        <begin position="17"/>
        <end position="220"/>
    </location>
</feature>
<reference evidence="3" key="1">
    <citation type="journal article" date="2017" name="Genome Biol.">
        <title>Comparative genomics reveals high biological diversity and specific adaptations in the industrially and medically important fungal genus Aspergillus.</title>
        <authorList>
            <person name="de Vries R.P."/>
            <person name="Riley R."/>
            <person name="Wiebenga A."/>
            <person name="Aguilar-Osorio G."/>
            <person name="Amillis S."/>
            <person name="Uchima C.A."/>
            <person name="Anderluh G."/>
            <person name="Asadollahi M."/>
            <person name="Askin M."/>
            <person name="Barry K."/>
            <person name="Battaglia E."/>
            <person name="Bayram O."/>
            <person name="Benocci T."/>
            <person name="Braus-Stromeyer S.A."/>
            <person name="Caldana C."/>
            <person name="Canovas D."/>
            <person name="Cerqueira G.C."/>
            <person name="Chen F."/>
            <person name="Chen W."/>
            <person name="Choi C."/>
            <person name="Clum A."/>
            <person name="Dos Santos R.A."/>
            <person name="Damasio A.R."/>
            <person name="Diallinas G."/>
            <person name="Emri T."/>
            <person name="Fekete E."/>
            <person name="Flipphi M."/>
            <person name="Freyberg S."/>
            <person name="Gallo A."/>
            <person name="Gournas C."/>
            <person name="Habgood R."/>
            <person name="Hainaut M."/>
            <person name="Harispe M.L."/>
            <person name="Henrissat B."/>
            <person name="Hilden K.S."/>
            <person name="Hope R."/>
            <person name="Hossain A."/>
            <person name="Karabika E."/>
            <person name="Karaffa L."/>
            <person name="Karanyi Z."/>
            <person name="Krasevec N."/>
            <person name="Kuo A."/>
            <person name="Kusch H."/>
            <person name="LaButti K."/>
            <person name="Lagendijk E.L."/>
            <person name="Lapidus A."/>
            <person name="Levasseur A."/>
            <person name="Lindquist E."/>
            <person name="Lipzen A."/>
            <person name="Logrieco A.F."/>
            <person name="MacCabe A."/>
            <person name="Maekelae M.R."/>
            <person name="Malavazi I."/>
            <person name="Melin P."/>
            <person name="Meyer V."/>
            <person name="Mielnichuk N."/>
            <person name="Miskei M."/>
            <person name="Molnar A.P."/>
            <person name="Mule G."/>
            <person name="Ngan C.Y."/>
            <person name="Orejas M."/>
            <person name="Orosz E."/>
            <person name="Ouedraogo J.P."/>
            <person name="Overkamp K.M."/>
            <person name="Park H.-S."/>
            <person name="Perrone G."/>
            <person name="Piumi F."/>
            <person name="Punt P.J."/>
            <person name="Ram A.F."/>
            <person name="Ramon A."/>
            <person name="Rauscher S."/>
            <person name="Record E."/>
            <person name="Riano-Pachon D.M."/>
            <person name="Robert V."/>
            <person name="Roehrig J."/>
            <person name="Ruller R."/>
            <person name="Salamov A."/>
            <person name="Salih N.S."/>
            <person name="Samson R.A."/>
            <person name="Sandor E."/>
            <person name="Sanguinetti M."/>
            <person name="Schuetze T."/>
            <person name="Sepcic K."/>
            <person name="Shelest E."/>
            <person name="Sherlock G."/>
            <person name="Sophianopoulou V."/>
            <person name="Squina F.M."/>
            <person name="Sun H."/>
            <person name="Susca A."/>
            <person name="Todd R.B."/>
            <person name="Tsang A."/>
            <person name="Unkles S.E."/>
            <person name="van de Wiele N."/>
            <person name="van Rossen-Uffink D."/>
            <person name="Oliveira J.V."/>
            <person name="Vesth T.C."/>
            <person name="Visser J."/>
            <person name="Yu J.-H."/>
            <person name="Zhou M."/>
            <person name="Andersen M.R."/>
            <person name="Archer D.B."/>
            <person name="Baker S.E."/>
            <person name="Benoit I."/>
            <person name="Brakhage A.A."/>
            <person name="Braus G.H."/>
            <person name="Fischer R."/>
            <person name="Frisvad J.C."/>
            <person name="Goldman G.H."/>
            <person name="Houbraken J."/>
            <person name="Oakley B."/>
            <person name="Pocsi I."/>
            <person name="Scazzocchio C."/>
            <person name="Seiboth B."/>
            <person name="vanKuyk P.A."/>
            <person name="Wortman J."/>
            <person name="Dyer P.S."/>
            <person name="Grigoriev I.V."/>
        </authorList>
    </citation>
    <scope>NUCLEOTIDE SEQUENCE [LARGE SCALE GENOMIC DNA]</scope>
    <source>
        <strain evidence="3">ATCC 16872 / CBS 172.66 / WB 5094</strain>
    </source>
</reference>
<evidence type="ECO:0000313" key="2">
    <source>
        <dbReference type="EMBL" id="OJK05009.1"/>
    </source>
</evidence>
<dbReference type="AlphaFoldDB" id="A0A1L9X9K8"/>
<keyword evidence="1" id="KW-0732">Signal</keyword>
<evidence type="ECO:0000313" key="3">
    <source>
        <dbReference type="Proteomes" id="UP000184546"/>
    </source>
</evidence>
<dbReference type="PANTHER" id="PTHR38049:SF1">
    <property type="entry name" value="PROTEIN KINASE DOMAIN-CONTAINING PROTEIN"/>
    <property type="match status" value="1"/>
</dbReference>
<dbReference type="STRING" id="690307.A0A1L9X9K8"/>
<feature type="signal peptide" evidence="1">
    <location>
        <begin position="1"/>
        <end position="16"/>
    </location>
</feature>
<dbReference type="PANTHER" id="PTHR38049">
    <property type="entry name" value="RICIN B LECTIN DOMAIN-CONTAINING PROTEIN"/>
    <property type="match status" value="1"/>
</dbReference>
<organism evidence="2 3">
    <name type="scientific">Aspergillus aculeatus (strain ATCC 16872 / CBS 172.66 / WB 5094)</name>
    <dbReference type="NCBI Taxonomy" id="690307"/>
    <lineage>
        <taxon>Eukaryota</taxon>
        <taxon>Fungi</taxon>
        <taxon>Dikarya</taxon>
        <taxon>Ascomycota</taxon>
        <taxon>Pezizomycotina</taxon>
        <taxon>Eurotiomycetes</taxon>
        <taxon>Eurotiomycetidae</taxon>
        <taxon>Eurotiales</taxon>
        <taxon>Aspergillaceae</taxon>
        <taxon>Aspergillus</taxon>
        <taxon>Aspergillus subgen. Circumdati</taxon>
    </lineage>
</organism>